<dbReference type="InterPro" id="IPR011335">
    <property type="entry name" value="Restrct_endonuc-II-like"/>
</dbReference>
<organism evidence="3 4">
    <name type="scientific">Macrosiphum euphorbiae</name>
    <name type="common">potato aphid</name>
    <dbReference type="NCBI Taxonomy" id="13131"/>
    <lineage>
        <taxon>Eukaryota</taxon>
        <taxon>Metazoa</taxon>
        <taxon>Ecdysozoa</taxon>
        <taxon>Arthropoda</taxon>
        <taxon>Hexapoda</taxon>
        <taxon>Insecta</taxon>
        <taxon>Pterygota</taxon>
        <taxon>Neoptera</taxon>
        <taxon>Paraneoptera</taxon>
        <taxon>Hemiptera</taxon>
        <taxon>Sternorrhyncha</taxon>
        <taxon>Aphidomorpha</taxon>
        <taxon>Aphidoidea</taxon>
        <taxon>Aphididae</taxon>
        <taxon>Macrosiphini</taxon>
        <taxon>Macrosiphum</taxon>
    </lineage>
</organism>
<dbReference type="GO" id="GO:0006281">
    <property type="term" value="P:DNA repair"/>
    <property type="evidence" value="ECO:0007669"/>
    <property type="project" value="UniProtKB-ARBA"/>
</dbReference>
<evidence type="ECO:0000313" key="4">
    <source>
        <dbReference type="Proteomes" id="UP001160148"/>
    </source>
</evidence>
<protein>
    <recommendedName>
        <fullName evidence="5">YqaJ viral recombinase domain-containing protein</fullName>
    </recommendedName>
</protein>
<reference evidence="3 4" key="1">
    <citation type="submission" date="2023-01" db="EMBL/GenBank/DDBJ databases">
        <authorList>
            <person name="Whitehead M."/>
        </authorList>
    </citation>
    <scope>NUCLEOTIDE SEQUENCE [LARGE SCALE GENOMIC DNA]</scope>
</reference>
<comment type="caution">
    <text evidence="3">The sequence shown here is derived from an EMBL/GenBank/DDBJ whole genome shotgun (WGS) entry which is preliminary data.</text>
</comment>
<evidence type="ECO:0000259" key="2">
    <source>
        <dbReference type="Pfam" id="PF20700"/>
    </source>
</evidence>
<dbReference type="InterPro" id="IPR011604">
    <property type="entry name" value="PDDEXK-like_dom_sf"/>
</dbReference>
<evidence type="ECO:0008006" key="5">
    <source>
        <dbReference type="Google" id="ProtNLM"/>
    </source>
</evidence>
<dbReference type="Pfam" id="PF20700">
    <property type="entry name" value="Mutator"/>
    <property type="match status" value="1"/>
</dbReference>
<feature type="domain" description="Mutator-like transposase" evidence="2">
    <location>
        <begin position="1"/>
        <end position="137"/>
    </location>
</feature>
<dbReference type="CDD" id="cd22343">
    <property type="entry name" value="PDDEXK_lambda_exonuclease-like"/>
    <property type="match status" value="1"/>
</dbReference>
<evidence type="ECO:0000259" key="1">
    <source>
        <dbReference type="Pfam" id="PF09588"/>
    </source>
</evidence>
<dbReference type="AlphaFoldDB" id="A0AAV0Y3L8"/>
<keyword evidence="4" id="KW-1185">Reference proteome</keyword>
<accession>A0AAV0Y3L8</accession>
<dbReference type="InterPro" id="IPR019080">
    <property type="entry name" value="YqaJ_viral_recombinase"/>
</dbReference>
<feature type="domain" description="YqaJ viral recombinase" evidence="1">
    <location>
        <begin position="271"/>
        <end position="384"/>
    </location>
</feature>
<dbReference type="InterPro" id="IPR049012">
    <property type="entry name" value="Mutator_transp_dom"/>
</dbReference>
<sequence length="399" mass="45289">MEADGIVEGFMNSINMHGLKFNKLISDGESSVTKRLNETLPYGNDFTITKIECRNHLLRNFATKLTALTKNIKYPIVIRNFIKSKILHFRSDITKAISYQKRRDLPINLKISALKQDIANSPYHRLGQHSGCANYFCRGSKNGEPNLVTDAEKSGLMGEIRNIVYRLSNNAESLIEDVDNNPCEQLNSLINQHIGGKRINFTQSHNYKTRIEAAVVAFNSKNYLRTLQKKITTKTPGIKRPKTKFSSSAADNNYGLAEPLIDVIVHNMLYKSSITSKEMTHGIENESLARTRFQDLTGMTVKLCGLFTDNEYPYLAASPDGLIDDNTIVEIKCPYTARDINSAKEAIENKLLQYCIVNKEGNIKLKKEHPYFYQIIGQLRITGRNICFFCSSYEKLDTY</sequence>
<dbReference type="EMBL" id="CARXXK010001228">
    <property type="protein sequence ID" value="CAI6374568.1"/>
    <property type="molecule type" value="Genomic_DNA"/>
</dbReference>
<dbReference type="PANTHER" id="PTHR46609:SF8">
    <property type="entry name" value="YQAJ VIRAL RECOMBINASE DOMAIN-CONTAINING PROTEIN"/>
    <property type="match status" value="1"/>
</dbReference>
<dbReference type="Proteomes" id="UP001160148">
    <property type="component" value="Unassembled WGS sequence"/>
</dbReference>
<dbReference type="SUPFAM" id="SSF52980">
    <property type="entry name" value="Restriction endonuclease-like"/>
    <property type="match status" value="1"/>
</dbReference>
<dbReference type="Gene3D" id="3.90.320.10">
    <property type="match status" value="1"/>
</dbReference>
<gene>
    <name evidence="3" type="ORF">MEUPH1_LOCUS28181</name>
</gene>
<evidence type="ECO:0000313" key="3">
    <source>
        <dbReference type="EMBL" id="CAI6374568.1"/>
    </source>
</evidence>
<dbReference type="PANTHER" id="PTHR46609">
    <property type="entry name" value="EXONUCLEASE, PHAGE-TYPE/RECB, C-TERMINAL DOMAIN-CONTAINING PROTEIN"/>
    <property type="match status" value="1"/>
</dbReference>
<dbReference type="Pfam" id="PF09588">
    <property type="entry name" value="YqaJ"/>
    <property type="match status" value="1"/>
</dbReference>
<name>A0AAV0Y3L8_9HEMI</name>
<dbReference type="InterPro" id="IPR051703">
    <property type="entry name" value="NF-kappa-B_Signaling_Reg"/>
</dbReference>
<proteinExistence type="predicted"/>